<dbReference type="InterPro" id="IPR027417">
    <property type="entry name" value="P-loop_NTPase"/>
</dbReference>
<evidence type="ECO:0000259" key="1">
    <source>
        <dbReference type="Pfam" id="PF00005"/>
    </source>
</evidence>
<accession>A0A3B1C203</accession>
<feature type="domain" description="ABC transporter" evidence="1">
    <location>
        <begin position="3"/>
        <end position="89"/>
    </location>
</feature>
<gene>
    <name evidence="2" type="ORF">MNBD_IGNAVI01-3096</name>
</gene>
<sequence>MNELGFIFQNFLLIEGLTVLENICLNLKFARKSKKESKDIAYDYLEKFGIRDLAEKFPNSLSHGEKQRVAIIRALCNDARIILADEPTASLESNQGFQIIELLHSLAKNENKCIIVVSHDLRIKKFADRIVKIEDGRLC</sequence>
<dbReference type="PANTHER" id="PTHR42798:SF6">
    <property type="entry name" value="CELL DIVISION ATP-BINDING PROTEIN FTSE"/>
    <property type="match status" value="1"/>
</dbReference>
<proteinExistence type="predicted"/>
<dbReference type="SUPFAM" id="SSF52540">
    <property type="entry name" value="P-loop containing nucleoside triphosphate hydrolases"/>
    <property type="match status" value="1"/>
</dbReference>
<dbReference type="AlphaFoldDB" id="A0A3B1C203"/>
<protein>
    <recommendedName>
        <fullName evidence="1">ABC transporter domain-containing protein</fullName>
    </recommendedName>
</protein>
<dbReference type="GO" id="GO:0005524">
    <property type="term" value="F:ATP binding"/>
    <property type="evidence" value="ECO:0007669"/>
    <property type="project" value="InterPro"/>
</dbReference>
<dbReference type="PANTHER" id="PTHR42798">
    <property type="entry name" value="LIPOPROTEIN-RELEASING SYSTEM ATP-BINDING PROTEIN LOLD"/>
    <property type="match status" value="1"/>
</dbReference>
<organism evidence="2">
    <name type="scientific">hydrothermal vent metagenome</name>
    <dbReference type="NCBI Taxonomy" id="652676"/>
    <lineage>
        <taxon>unclassified sequences</taxon>
        <taxon>metagenomes</taxon>
        <taxon>ecological metagenomes</taxon>
    </lineage>
</organism>
<dbReference type="GO" id="GO:0016887">
    <property type="term" value="F:ATP hydrolysis activity"/>
    <property type="evidence" value="ECO:0007669"/>
    <property type="project" value="InterPro"/>
</dbReference>
<dbReference type="InterPro" id="IPR003439">
    <property type="entry name" value="ABC_transporter-like_ATP-bd"/>
</dbReference>
<name>A0A3B1C203_9ZZZZ</name>
<dbReference type="EMBL" id="UOGD01000276">
    <property type="protein sequence ID" value="VAX24546.1"/>
    <property type="molecule type" value="Genomic_DNA"/>
</dbReference>
<reference evidence="2" key="1">
    <citation type="submission" date="2018-06" db="EMBL/GenBank/DDBJ databases">
        <authorList>
            <person name="Zhirakovskaya E."/>
        </authorList>
    </citation>
    <scope>NUCLEOTIDE SEQUENCE</scope>
</reference>
<dbReference type="Pfam" id="PF00005">
    <property type="entry name" value="ABC_tran"/>
    <property type="match status" value="1"/>
</dbReference>
<dbReference type="Gene3D" id="3.40.50.300">
    <property type="entry name" value="P-loop containing nucleotide triphosphate hydrolases"/>
    <property type="match status" value="1"/>
</dbReference>
<evidence type="ECO:0000313" key="2">
    <source>
        <dbReference type="EMBL" id="VAX24546.1"/>
    </source>
</evidence>